<dbReference type="Gene3D" id="3.40.190.10">
    <property type="entry name" value="Periplasmic binding protein-like II"/>
    <property type="match status" value="2"/>
</dbReference>
<comment type="similarity">
    <text evidence="1">Belongs to the bacterial solute-binding protein 1 family.</text>
</comment>
<sequence length="337" mass="36883">MKNINFCMLVITTMLSTSIMAEQVNLYSARKEALIKPLLDKFTQQTGITVNLVTGKADNLITRLKSEGKYSPADLLLTTDVGRLYRAKEQGLTQAISVSPAIAALPNNFRDEQGHWLGLSLRARPMMVSVDRVNTQTIANVEDLISPEWKGRVCIRSSSNIYNQSMVAALIAQLGESAAQEWVNGLVNNFARPPQGGDRDQIKAVAAGLCDVAIANTYYLAGMLSSEDKTTQQQAKKVKVIWPNQAGRGTHINISGVALAKSAPNKDAALKLIDFLLSNESQLWYATTNHEYPILANIAWSDLLESFGTFKTEQVPLGQLGELNAAAVKMMDRAGWK</sequence>
<dbReference type="eggNOG" id="COG1840">
    <property type="taxonomic scope" value="Bacteria"/>
</dbReference>
<feature type="binding site" evidence="3">
    <location>
        <position position="218"/>
    </location>
    <ligand>
        <name>Fe cation</name>
        <dbReference type="ChEBI" id="CHEBI:24875"/>
    </ligand>
</feature>
<dbReference type="PATRIC" id="fig|1129794.4.peg.3326"/>
<dbReference type="RefSeq" id="WP_007638751.1">
    <property type="nucleotide sequence ID" value="NC_020514.1"/>
</dbReference>
<feature type="binding site" evidence="3">
    <location>
        <position position="219"/>
    </location>
    <ligand>
        <name>Fe cation</name>
        <dbReference type="ChEBI" id="CHEBI:24875"/>
    </ligand>
</feature>
<reference evidence="5 6" key="1">
    <citation type="journal article" date="2013" name="Genome Announc.">
        <title>Complete Genome Sequence of Glaciecola psychrophila Strain 170T.</title>
        <authorList>
            <person name="Yin J."/>
            <person name="Chen J."/>
            <person name="Liu G."/>
            <person name="Yu Y."/>
            <person name="Song L."/>
            <person name="Wang X."/>
            <person name="Qu X."/>
        </authorList>
    </citation>
    <scope>NUCLEOTIDE SEQUENCE [LARGE SCALE GENOMIC DNA]</scope>
    <source>
        <strain evidence="5 6">170</strain>
    </source>
</reference>
<evidence type="ECO:0000256" key="3">
    <source>
        <dbReference type="PIRSR" id="PIRSR002825-1"/>
    </source>
</evidence>
<dbReference type="PANTHER" id="PTHR30006:SF15">
    <property type="entry name" value="IRON-UTILIZATION PERIPLASMIC PROTEIN"/>
    <property type="match status" value="1"/>
</dbReference>
<evidence type="ECO:0000313" key="6">
    <source>
        <dbReference type="Proteomes" id="UP000011864"/>
    </source>
</evidence>
<dbReference type="AlphaFoldDB" id="K7A717"/>
<keyword evidence="3" id="KW-0479">Metal-binding</keyword>
<dbReference type="PANTHER" id="PTHR30006">
    <property type="entry name" value="THIAMINE-BINDING PERIPLASMIC PROTEIN-RELATED"/>
    <property type="match status" value="1"/>
</dbReference>
<keyword evidence="3" id="KW-0408">Iron</keyword>
<evidence type="ECO:0000256" key="4">
    <source>
        <dbReference type="SAM" id="SignalP"/>
    </source>
</evidence>
<dbReference type="Pfam" id="PF13343">
    <property type="entry name" value="SBP_bac_6"/>
    <property type="match status" value="1"/>
</dbReference>
<feature type="signal peptide" evidence="4">
    <location>
        <begin position="1"/>
        <end position="21"/>
    </location>
</feature>
<keyword evidence="2 4" id="KW-0732">Signal</keyword>
<dbReference type="STRING" id="1129794.C427_3345"/>
<dbReference type="GO" id="GO:0046872">
    <property type="term" value="F:metal ion binding"/>
    <property type="evidence" value="ECO:0007669"/>
    <property type="project" value="UniProtKB-KW"/>
</dbReference>
<protein>
    <submittedName>
        <fullName evidence="5">Extracellular solute-binding protein</fullName>
    </submittedName>
</protein>
<dbReference type="Proteomes" id="UP000011864">
    <property type="component" value="Chromosome"/>
</dbReference>
<evidence type="ECO:0000313" key="5">
    <source>
        <dbReference type="EMBL" id="AGH45454.1"/>
    </source>
</evidence>
<dbReference type="OrthoDB" id="9769567at2"/>
<name>K7A717_9ALTE</name>
<evidence type="ECO:0000256" key="2">
    <source>
        <dbReference type="ARBA" id="ARBA00022729"/>
    </source>
</evidence>
<dbReference type="HOGENOM" id="CLU_026974_2_1_6"/>
<organism evidence="5 6">
    <name type="scientific">Paraglaciecola psychrophila 170</name>
    <dbReference type="NCBI Taxonomy" id="1129794"/>
    <lineage>
        <taxon>Bacteria</taxon>
        <taxon>Pseudomonadati</taxon>
        <taxon>Pseudomonadota</taxon>
        <taxon>Gammaproteobacteria</taxon>
        <taxon>Alteromonadales</taxon>
        <taxon>Alteromonadaceae</taxon>
        <taxon>Paraglaciecola</taxon>
    </lineage>
</organism>
<gene>
    <name evidence="5" type="ORF">C427_3345</name>
</gene>
<evidence type="ECO:0000256" key="1">
    <source>
        <dbReference type="ARBA" id="ARBA00008520"/>
    </source>
</evidence>
<feature type="chain" id="PRO_5003898940" evidence="4">
    <location>
        <begin position="22"/>
        <end position="337"/>
    </location>
</feature>
<accession>K7A717</accession>
<proteinExistence type="inferred from homology"/>
<keyword evidence="6" id="KW-1185">Reference proteome</keyword>
<dbReference type="SUPFAM" id="SSF53850">
    <property type="entry name" value="Periplasmic binding protein-like II"/>
    <property type="match status" value="1"/>
</dbReference>
<dbReference type="InterPro" id="IPR026045">
    <property type="entry name" value="Ferric-bd"/>
</dbReference>
<dbReference type="KEGG" id="gps:C427_3345"/>
<dbReference type="EMBL" id="CP003837">
    <property type="protein sequence ID" value="AGH45454.1"/>
    <property type="molecule type" value="Genomic_DNA"/>
</dbReference>
<dbReference type="GO" id="GO:0030288">
    <property type="term" value="C:outer membrane-bounded periplasmic space"/>
    <property type="evidence" value="ECO:0007669"/>
    <property type="project" value="TreeGrafter"/>
</dbReference>
<dbReference type="PIRSF" id="PIRSF002825">
    <property type="entry name" value="CfbpA"/>
    <property type="match status" value="1"/>
</dbReference>